<evidence type="ECO:0000313" key="3">
    <source>
        <dbReference type="Proteomes" id="UP000006735"/>
    </source>
</evidence>
<reference evidence="2 3" key="1">
    <citation type="journal article" date="2005" name="Nucleic Acids Res.">
        <title>The genome sequence of Xanthomonas oryzae pathovar oryzae KACC10331, the bacterial blight pathogen of rice.</title>
        <authorList>
            <person name="Lee B.M."/>
            <person name="Park Y.J."/>
            <person name="Park D.S."/>
            <person name="Kang H.W."/>
            <person name="Kim J.G."/>
            <person name="Song E.S."/>
            <person name="Park I.C."/>
            <person name="Yoon U.H."/>
            <person name="Hahn J.H."/>
            <person name="Koo B.S."/>
            <person name="Lee G.B."/>
            <person name="Kim H."/>
            <person name="Park H.S."/>
            <person name="Yoon K.O."/>
            <person name="Kim J.H."/>
            <person name="Jung C.H."/>
            <person name="Koh N.H."/>
            <person name="Seo J.S."/>
            <person name="Go S.J."/>
        </authorList>
    </citation>
    <scope>NUCLEOTIDE SEQUENCE [LARGE SCALE GENOMIC DNA]</scope>
    <source>
        <strain evidence="3">KACC10331 / KXO85</strain>
    </source>
</reference>
<keyword evidence="3" id="KW-1185">Reference proteome</keyword>
<organism evidence="2 3">
    <name type="scientific">Xanthomonas oryzae pv. oryzae (strain KACC10331 / KXO85)</name>
    <dbReference type="NCBI Taxonomy" id="291331"/>
    <lineage>
        <taxon>Bacteria</taxon>
        <taxon>Pseudomonadati</taxon>
        <taxon>Pseudomonadota</taxon>
        <taxon>Gammaproteobacteria</taxon>
        <taxon>Lysobacterales</taxon>
        <taxon>Lysobacteraceae</taxon>
        <taxon>Xanthomonas</taxon>
    </lineage>
</organism>
<protein>
    <submittedName>
        <fullName evidence="2">Uncharacterized protein</fullName>
    </submittedName>
</protein>
<dbReference type="EMBL" id="AE013598">
    <property type="protein sequence ID" value="AAW77863.1"/>
    <property type="molecule type" value="Genomic_DNA"/>
</dbReference>
<accession>Q5GTW0</accession>
<dbReference type="KEGG" id="xoo:XOO4609"/>
<evidence type="ECO:0000313" key="2">
    <source>
        <dbReference type="EMBL" id="AAW77863.1"/>
    </source>
</evidence>
<dbReference type="AlphaFoldDB" id="Q5GTW0"/>
<name>Q5GTW0_XANOR</name>
<sequence>MNTASARQRLPHANRSCAGRLARSSPHRRAMSAIKQDAHTLIDTLPETTGWGEVVRVVADASFQAAVQDGIAAADQGALMAPAQVSALFARWGVDVTA</sequence>
<proteinExistence type="predicted"/>
<dbReference type="HOGENOM" id="CLU_181634_0_0_6"/>
<evidence type="ECO:0000256" key="1">
    <source>
        <dbReference type="SAM" id="MobiDB-lite"/>
    </source>
</evidence>
<feature type="region of interest" description="Disordered" evidence="1">
    <location>
        <begin position="1"/>
        <end position="26"/>
    </location>
</feature>
<gene>
    <name evidence="2" type="ordered locus">XOO4609</name>
</gene>
<dbReference type="Proteomes" id="UP000006735">
    <property type="component" value="Chromosome"/>
</dbReference>